<reference evidence="4" key="1">
    <citation type="submission" date="2017-08" db="EMBL/GenBank/DDBJ databases">
        <authorList>
            <person name="Huang Z."/>
        </authorList>
    </citation>
    <scope>NUCLEOTIDE SEQUENCE [LARGE SCALE GENOMIC DNA]</scope>
    <source>
        <strain evidence="4">SA5d-4</strain>
    </source>
</reference>
<gene>
    <name evidence="3" type="primary">cpaB</name>
    <name evidence="3" type="ORF">CIB95_09620</name>
</gene>
<proteinExistence type="predicted"/>
<feature type="domain" description="SAF" evidence="1">
    <location>
        <begin position="44"/>
        <end position="104"/>
    </location>
</feature>
<dbReference type="EMBL" id="NPIA01000004">
    <property type="protein sequence ID" value="OZM57018.1"/>
    <property type="molecule type" value="Genomic_DNA"/>
</dbReference>
<accession>A0A263BTY1</accession>
<organism evidence="3 4">
    <name type="scientific">Lottiidibacillus patelloidae</name>
    <dbReference type="NCBI Taxonomy" id="2670334"/>
    <lineage>
        <taxon>Bacteria</taxon>
        <taxon>Bacillati</taxon>
        <taxon>Bacillota</taxon>
        <taxon>Bacilli</taxon>
        <taxon>Bacillales</taxon>
        <taxon>Bacillaceae</taxon>
        <taxon>Lottiidibacillus</taxon>
    </lineage>
</organism>
<evidence type="ECO:0000259" key="2">
    <source>
        <dbReference type="Pfam" id="PF16976"/>
    </source>
</evidence>
<dbReference type="RefSeq" id="WP_094924608.1">
    <property type="nucleotide sequence ID" value="NZ_NPIA01000004.1"/>
</dbReference>
<keyword evidence="4" id="KW-1185">Reference proteome</keyword>
<dbReference type="NCBIfam" id="TIGR03177">
    <property type="entry name" value="pilus_cpaB"/>
    <property type="match status" value="1"/>
</dbReference>
<dbReference type="InterPro" id="IPR013974">
    <property type="entry name" value="SAF"/>
</dbReference>
<dbReference type="Proteomes" id="UP000217083">
    <property type="component" value="Unassembled WGS sequence"/>
</dbReference>
<evidence type="ECO:0000259" key="1">
    <source>
        <dbReference type="Pfam" id="PF08666"/>
    </source>
</evidence>
<dbReference type="Pfam" id="PF08666">
    <property type="entry name" value="SAF"/>
    <property type="match status" value="1"/>
</dbReference>
<comment type="caution">
    <text evidence="3">The sequence shown here is derived from an EMBL/GenBank/DDBJ whole genome shotgun (WGS) entry which is preliminary data.</text>
</comment>
<dbReference type="AlphaFoldDB" id="A0A263BTY1"/>
<dbReference type="Pfam" id="PF16976">
    <property type="entry name" value="RcpC"/>
    <property type="match status" value="1"/>
</dbReference>
<sequence length="242" mass="26809">MQKYQKLLIVFAFLFAVLTTFIGYKLFLSMTLTEEVKQEQLIKVPIAAENLSAITEIDESHIIYVELPEEYVKKFSIITDESLIVGKVLLSPIDKNSPFSKSDLLDEENNIPFILPENYRAITIDLTPVIGVAGYLTEGMYVDIIWTYEVNDVVFTSVPLENVKILAVGSADFGGQIAASESADTITLMLRPEDAQKLTYMTSTGEVKLMLRSSPIIPNEYLPTINLLNVGSNGGGEDNGEN</sequence>
<feature type="domain" description="Flp pilus assembly protein RcpC/CpaB" evidence="2">
    <location>
        <begin position="114"/>
        <end position="212"/>
    </location>
</feature>
<evidence type="ECO:0000313" key="3">
    <source>
        <dbReference type="EMBL" id="OZM57018.1"/>
    </source>
</evidence>
<dbReference type="InterPro" id="IPR031571">
    <property type="entry name" value="RcpC_dom"/>
</dbReference>
<name>A0A263BTY1_9BACI</name>
<reference evidence="3 4" key="2">
    <citation type="submission" date="2017-09" db="EMBL/GenBank/DDBJ databases">
        <title>Bacillus patelloidae sp. nov., isolated from the intestinal tract of a marine limpet.</title>
        <authorList>
            <person name="Liu R."/>
            <person name="Dong C."/>
            <person name="Shao Z."/>
        </authorList>
    </citation>
    <scope>NUCLEOTIDE SEQUENCE [LARGE SCALE GENOMIC DNA]</scope>
    <source>
        <strain evidence="3 4">SA5d-4</strain>
    </source>
</reference>
<protein>
    <submittedName>
        <fullName evidence="3">Flp pilus assembly protein CpaB</fullName>
    </submittedName>
</protein>
<evidence type="ECO:0000313" key="4">
    <source>
        <dbReference type="Proteomes" id="UP000217083"/>
    </source>
</evidence>
<dbReference type="CDD" id="cd11614">
    <property type="entry name" value="SAF_CpaB_FlgA_like"/>
    <property type="match status" value="1"/>
</dbReference>
<dbReference type="InterPro" id="IPR017592">
    <property type="entry name" value="Pilus_assmbl_Flp-typ_CpaB"/>
</dbReference>